<dbReference type="SMART" id="SM00533">
    <property type="entry name" value="MUTSd"/>
    <property type="match status" value="1"/>
</dbReference>
<dbReference type="Pfam" id="PF05188">
    <property type="entry name" value="MutS_II"/>
    <property type="match status" value="1"/>
</dbReference>
<dbReference type="SUPFAM" id="SSF53150">
    <property type="entry name" value="DNA repair protein MutS, domain II"/>
    <property type="match status" value="1"/>
</dbReference>
<evidence type="ECO:0000256" key="9">
    <source>
        <dbReference type="HAMAP-Rule" id="MF_00096"/>
    </source>
</evidence>
<dbReference type="Gene3D" id="3.30.420.110">
    <property type="entry name" value="MutS, connector domain"/>
    <property type="match status" value="1"/>
</dbReference>
<feature type="domain" description="DNA mismatch repair proteins mutS family" evidence="11">
    <location>
        <begin position="695"/>
        <end position="711"/>
    </location>
</feature>
<dbReference type="InterPro" id="IPR000432">
    <property type="entry name" value="DNA_mismatch_repair_MutS_C"/>
</dbReference>
<dbReference type="Gene3D" id="1.10.1420.10">
    <property type="match status" value="2"/>
</dbReference>
<dbReference type="InterPro" id="IPR007861">
    <property type="entry name" value="DNA_mismatch_repair_MutS_clamp"/>
</dbReference>
<dbReference type="SUPFAM" id="SSF48334">
    <property type="entry name" value="DNA repair protein MutS, domain III"/>
    <property type="match status" value="1"/>
</dbReference>
<dbReference type="FunFam" id="3.40.1170.10:FF:000001">
    <property type="entry name" value="DNA mismatch repair protein MutS"/>
    <property type="match status" value="1"/>
</dbReference>
<protein>
    <recommendedName>
        <fullName evidence="2 9">DNA mismatch repair protein MutS</fullName>
    </recommendedName>
</protein>
<comment type="function">
    <text evidence="8 9">This protein is involved in the repair of mismatches in DNA. It is possible that it carries out the mismatch recognition step. This protein has a weak ATPase activity.</text>
</comment>
<dbReference type="AlphaFoldDB" id="A0A4S1CH30"/>
<evidence type="ECO:0000259" key="11">
    <source>
        <dbReference type="PROSITE" id="PS00486"/>
    </source>
</evidence>
<dbReference type="SUPFAM" id="SSF55271">
    <property type="entry name" value="DNA repair protein MutS, domain I"/>
    <property type="match status" value="1"/>
</dbReference>
<dbReference type="InterPro" id="IPR007696">
    <property type="entry name" value="DNA_mismatch_repair_MutS_core"/>
</dbReference>
<evidence type="ECO:0000313" key="13">
    <source>
        <dbReference type="EMBL" id="TGU72905.1"/>
    </source>
</evidence>
<dbReference type="RefSeq" id="WP_135870372.1">
    <property type="nucleotide sequence ID" value="NZ_SRSC01000002.1"/>
</dbReference>
<dbReference type="EMBL" id="SRSC01000004">
    <property type="protein sequence ID" value="TGU70485.1"/>
    <property type="molecule type" value="Genomic_DNA"/>
</dbReference>
<organism evidence="13 14">
    <name type="scientific">Geomonas terrae</name>
    <dbReference type="NCBI Taxonomy" id="2562681"/>
    <lineage>
        <taxon>Bacteria</taxon>
        <taxon>Pseudomonadati</taxon>
        <taxon>Thermodesulfobacteriota</taxon>
        <taxon>Desulfuromonadia</taxon>
        <taxon>Geobacterales</taxon>
        <taxon>Geobacteraceae</taxon>
        <taxon>Geomonas</taxon>
    </lineage>
</organism>
<dbReference type="Gene3D" id="3.40.50.300">
    <property type="entry name" value="P-loop containing nucleotide triphosphate hydrolases"/>
    <property type="match status" value="1"/>
</dbReference>
<dbReference type="InterPro" id="IPR007860">
    <property type="entry name" value="DNA_mmatch_repair_MutS_con_dom"/>
</dbReference>
<dbReference type="PIRSF" id="PIRSF037677">
    <property type="entry name" value="DNA_mis_repair_Msh6"/>
    <property type="match status" value="1"/>
</dbReference>
<dbReference type="Pfam" id="PF00488">
    <property type="entry name" value="MutS_V"/>
    <property type="match status" value="1"/>
</dbReference>
<comment type="caution">
    <text evidence="13">The sequence shown here is derived from an EMBL/GenBank/DDBJ whole genome shotgun (WGS) entry which is preliminary data.</text>
</comment>
<dbReference type="GO" id="GO:0006298">
    <property type="term" value="P:mismatch repair"/>
    <property type="evidence" value="ECO:0007669"/>
    <property type="project" value="UniProtKB-UniRule"/>
</dbReference>
<keyword evidence="14" id="KW-1185">Reference proteome</keyword>
<reference evidence="13 14" key="1">
    <citation type="submission" date="2019-04" db="EMBL/GenBank/DDBJ databases">
        <title>Geobacter oryzae sp. nov., ferric-reducing bacteria isolated from paddy soil.</title>
        <authorList>
            <person name="Xu Z."/>
            <person name="Masuda Y."/>
            <person name="Itoh H."/>
            <person name="Senoo K."/>
        </authorList>
    </citation>
    <scope>NUCLEOTIDE SEQUENCE [LARGE SCALE GENOMIC DNA]</scope>
    <source>
        <strain evidence="13 14">Red111</strain>
    </source>
</reference>
<dbReference type="HAMAP" id="MF_00096">
    <property type="entry name" value="MutS"/>
    <property type="match status" value="1"/>
</dbReference>
<dbReference type="PROSITE" id="PS00486">
    <property type="entry name" value="DNA_MISMATCH_REPAIR_2"/>
    <property type="match status" value="1"/>
</dbReference>
<dbReference type="GO" id="GO:0003684">
    <property type="term" value="F:damaged DNA binding"/>
    <property type="evidence" value="ECO:0007669"/>
    <property type="project" value="UniProtKB-UniRule"/>
</dbReference>
<dbReference type="InterPro" id="IPR045076">
    <property type="entry name" value="MutS"/>
</dbReference>
<evidence type="ECO:0000256" key="5">
    <source>
        <dbReference type="ARBA" id="ARBA00022840"/>
    </source>
</evidence>
<dbReference type="PANTHER" id="PTHR11361:SF34">
    <property type="entry name" value="DNA MISMATCH REPAIR PROTEIN MSH1, MITOCHONDRIAL"/>
    <property type="match status" value="1"/>
</dbReference>
<dbReference type="Pfam" id="PF05192">
    <property type="entry name" value="MutS_III"/>
    <property type="match status" value="1"/>
</dbReference>
<proteinExistence type="inferred from homology"/>
<dbReference type="GO" id="GO:0005524">
    <property type="term" value="F:ATP binding"/>
    <property type="evidence" value="ECO:0007669"/>
    <property type="project" value="UniProtKB-UniRule"/>
</dbReference>
<dbReference type="NCBIfam" id="NF003810">
    <property type="entry name" value="PRK05399.1"/>
    <property type="match status" value="1"/>
</dbReference>
<dbReference type="InterPro" id="IPR016151">
    <property type="entry name" value="DNA_mismatch_repair_MutS_N"/>
</dbReference>
<evidence type="ECO:0000256" key="10">
    <source>
        <dbReference type="RuleBase" id="RU003756"/>
    </source>
</evidence>
<dbReference type="GO" id="GO:0005829">
    <property type="term" value="C:cytosol"/>
    <property type="evidence" value="ECO:0007669"/>
    <property type="project" value="TreeGrafter"/>
</dbReference>
<dbReference type="CDD" id="cd03284">
    <property type="entry name" value="ABC_MutS1"/>
    <property type="match status" value="1"/>
</dbReference>
<evidence type="ECO:0000256" key="6">
    <source>
        <dbReference type="ARBA" id="ARBA00023125"/>
    </source>
</evidence>
<dbReference type="FunFam" id="1.10.1420.10:FF:000007">
    <property type="entry name" value="DNA mismatch repair protein MutS"/>
    <property type="match status" value="1"/>
</dbReference>
<dbReference type="FunFam" id="3.40.50.300:FF:000870">
    <property type="entry name" value="MutS protein homolog 4"/>
    <property type="match status" value="1"/>
</dbReference>
<accession>A0A4S1CH30</accession>
<dbReference type="SMART" id="SM00534">
    <property type="entry name" value="MUTSac"/>
    <property type="match status" value="1"/>
</dbReference>
<dbReference type="InterPro" id="IPR027417">
    <property type="entry name" value="P-loop_NTPase"/>
</dbReference>
<dbReference type="InterPro" id="IPR036187">
    <property type="entry name" value="DNA_mismatch_repair_MutS_sf"/>
</dbReference>
<dbReference type="NCBIfam" id="TIGR01070">
    <property type="entry name" value="mutS1"/>
    <property type="match status" value="1"/>
</dbReference>
<feature type="binding site" evidence="9">
    <location>
        <begin position="621"/>
        <end position="628"/>
    </location>
    <ligand>
        <name>ATP</name>
        <dbReference type="ChEBI" id="CHEBI:30616"/>
    </ligand>
</feature>
<evidence type="ECO:0000256" key="3">
    <source>
        <dbReference type="ARBA" id="ARBA00022741"/>
    </source>
</evidence>
<evidence type="ECO:0000313" key="12">
    <source>
        <dbReference type="EMBL" id="TGU70485.1"/>
    </source>
</evidence>
<keyword evidence="3 9" id="KW-0547">Nucleotide-binding</keyword>
<dbReference type="InterPro" id="IPR017261">
    <property type="entry name" value="DNA_mismatch_repair_MutS/MSH"/>
</dbReference>
<name>A0A4S1CH30_9BACT</name>
<sequence>MSEITPMMRQFLEIKAEHPDAILFFRCGDFYEMFLDDAVKASRILGITLTSRGKNADGSEVPLCGVPYHSCAPYIAKLVEAGEKVAICEQAEDPKLAKGIVKREVVRVVTPGLVVEDASLSPKENNYLLALCCDGECYGLSYLDLSTGEFRVTELAGLQAALAEVACIAPREIILPATFREEPKAKDVAHLKNDRSLTYFEEWVYDADYCKRLIGNQFKGATAETLGCEGLPTALLAAGAILHYLVDTQKGNAPHVTGITPYSESQHLLLDESTRRNLELTATISEGKRKGSLLGLMDRTVTAMGGRKLKQWINYPLMDLAKIRLRQDAVQELIEAPGVRAELKNLLSGVYDLERLNGRISLASASAKDIAALNSSLSRLPAIKEKLAECAAPYLKELDAGIDPLTEICDLITRAIVEDPPFVLRDGGIIADGYNGELDELRAISREGKGFIARLEAQEKARTGITSLKIRYNKVFGYYIEVTKANVSSIPEDYIRRQTLANAERYITPELKEYEEKVLGAEDRIKDLEFTLFQEVREAAAAQGERIARSADRLACLDVLASIAELAHDKGYCRPEVHEGTELSITEGRHPVIEDLYAAERFVPNDTLLDNGENQLIIITGPNMAGKSTFMRQVALITLMAQMGSFVPAERARIPLVDRIFTRVGASDNLARGHSTFMVEMMESAAILRGATAKSLVILDEIGRGTSTFDGVSIAWAVAEFLHDNKAHAAKTLFATHYHELTELAVTRSGIKNFNIAVREWNERIIFLRKIVPGGASHSYGIQVARLAGLPQAVIDRAKEILLNLEKGEYGEGGVPRLARGKKAPTPSPQLSLFDAGEDLIRERLKEVEVALLTPLEALNLVDELKRMM</sequence>
<dbReference type="Proteomes" id="UP000306416">
    <property type="component" value="Unassembled WGS sequence"/>
</dbReference>
<comment type="similarity">
    <text evidence="1 9 10">Belongs to the DNA mismatch repair MutS family.</text>
</comment>
<evidence type="ECO:0000256" key="2">
    <source>
        <dbReference type="ARBA" id="ARBA00021982"/>
    </source>
</evidence>
<evidence type="ECO:0000256" key="4">
    <source>
        <dbReference type="ARBA" id="ARBA00022763"/>
    </source>
</evidence>
<keyword evidence="5 9" id="KW-0067">ATP-binding</keyword>
<dbReference type="Pfam" id="PF05190">
    <property type="entry name" value="MutS_IV"/>
    <property type="match status" value="1"/>
</dbReference>
<keyword evidence="6 9" id="KW-0238">DNA-binding</keyword>
<dbReference type="InterPro" id="IPR036678">
    <property type="entry name" value="MutS_con_dom_sf"/>
</dbReference>
<dbReference type="GO" id="GO:0030983">
    <property type="term" value="F:mismatched DNA binding"/>
    <property type="evidence" value="ECO:0007669"/>
    <property type="project" value="InterPro"/>
</dbReference>
<evidence type="ECO:0000256" key="7">
    <source>
        <dbReference type="ARBA" id="ARBA00023204"/>
    </source>
</evidence>
<dbReference type="InterPro" id="IPR007695">
    <property type="entry name" value="DNA_mismatch_repair_MutS-lik_N"/>
</dbReference>
<dbReference type="GO" id="GO:0140664">
    <property type="term" value="F:ATP-dependent DNA damage sensor activity"/>
    <property type="evidence" value="ECO:0007669"/>
    <property type="project" value="InterPro"/>
</dbReference>
<dbReference type="InterPro" id="IPR005748">
    <property type="entry name" value="DNA_mismatch_repair_MutS"/>
</dbReference>
<evidence type="ECO:0000256" key="1">
    <source>
        <dbReference type="ARBA" id="ARBA00006271"/>
    </source>
</evidence>
<dbReference type="Gene3D" id="3.40.1170.10">
    <property type="entry name" value="DNA repair protein MutS, domain I"/>
    <property type="match status" value="1"/>
</dbReference>
<dbReference type="Pfam" id="PF01624">
    <property type="entry name" value="MutS_I"/>
    <property type="match status" value="1"/>
</dbReference>
<evidence type="ECO:0000313" key="14">
    <source>
        <dbReference type="Proteomes" id="UP000306416"/>
    </source>
</evidence>
<dbReference type="PANTHER" id="PTHR11361">
    <property type="entry name" value="DNA MISMATCH REPAIR PROTEIN MUTS FAMILY MEMBER"/>
    <property type="match status" value="1"/>
</dbReference>
<keyword evidence="4 9" id="KW-0227">DNA damage</keyword>
<evidence type="ECO:0000256" key="8">
    <source>
        <dbReference type="ARBA" id="ARBA00024647"/>
    </source>
</evidence>
<gene>
    <name evidence="9 13" type="primary">mutS</name>
    <name evidence="13" type="ORF">E4633_11505</name>
    <name evidence="12" type="ORF">E4633_15895</name>
</gene>
<dbReference type="SUPFAM" id="SSF52540">
    <property type="entry name" value="P-loop containing nucleoside triphosphate hydrolases"/>
    <property type="match status" value="1"/>
</dbReference>
<dbReference type="EMBL" id="SRSC01000002">
    <property type="protein sequence ID" value="TGU72905.1"/>
    <property type="molecule type" value="Genomic_DNA"/>
</dbReference>
<keyword evidence="7 9" id="KW-0234">DNA repair</keyword>